<protein>
    <submittedName>
        <fullName evidence="2">Uncharacterized protein</fullName>
    </submittedName>
</protein>
<evidence type="ECO:0000256" key="1">
    <source>
        <dbReference type="SAM" id="MobiDB-lite"/>
    </source>
</evidence>
<feature type="compositionally biased region" description="Basic and acidic residues" evidence="1">
    <location>
        <begin position="31"/>
        <end position="43"/>
    </location>
</feature>
<reference evidence="2 3" key="1">
    <citation type="journal article" date="2014" name="PLoS Genet.">
        <title>Analysis of the Phlebiopsis gigantea genome, transcriptome and secretome provides insight into its pioneer colonization strategies of wood.</title>
        <authorList>
            <person name="Hori C."/>
            <person name="Ishida T."/>
            <person name="Igarashi K."/>
            <person name="Samejima M."/>
            <person name="Suzuki H."/>
            <person name="Master E."/>
            <person name="Ferreira P."/>
            <person name="Ruiz-Duenas F.J."/>
            <person name="Held B."/>
            <person name="Canessa P."/>
            <person name="Larrondo L.F."/>
            <person name="Schmoll M."/>
            <person name="Druzhinina I.S."/>
            <person name="Kubicek C.P."/>
            <person name="Gaskell J.A."/>
            <person name="Kersten P."/>
            <person name="St John F."/>
            <person name="Glasner J."/>
            <person name="Sabat G."/>
            <person name="Splinter BonDurant S."/>
            <person name="Syed K."/>
            <person name="Yadav J."/>
            <person name="Mgbeahuruike A.C."/>
            <person name="Kovalchuk A."/>
            <person name="Asiegbu F.O."/>
            <person name="Lackner G."/>
            <person name="Hoffmeister D."/>
            <person name="Rencoret J."/>
            <person name="Gutierrez A."/>
            <person name="Sun H."/>
            <person name="Lindquist E."/>
            <person name="Barry K."/>
            <person name="Riley R."/>
            <person name="Grigoriev I.V."/>
            <person name="Henrissat B."/>
            <person name="Kues U."/>
            <person name="Berka R.M."/>
            <person name="Martinez A.T."/>
            <person name="Covert S.F."/>
            <person name="Blanchette R.A."/>
            <person name="Cullen D."/>
        </authorList>
    </citation>
    <scope>NUCLEOTIDE SEQUENCE [LARGE SCALE GENOMIC DNA]</scope>
    <source>
        <strain evidence="2 3">11061_1 CR5-6</strain>
    </source>
</reference>
<gene>
    <name evidence="2" type="ORF">PHLGIDRAFT_420888</name>
</gene>
<feature type="region of interest" description="Disordered" evidence="1">
    <location>
        <begin position="128"/>
        <end position="171"/>
    </location>
</feature>
<feature type="compositionally biased region" description="Basic and acidic residues" evidence="1">
    <location>
        <begin position="145"/>
        <end position="168"/>
    </location>
</feature>
<proteinExistence type="predicted"/>
<keyword evidence="3" id="KW-1185">Reference proteome</keyword>
<evidence type="ECO:0000313" key="2">
    <source>
        <dbReference type="EMBL" id="KIP07440.1"/>
    </source>
</evidence>
<dbReference type="Proteomes" id="UP000053257">
    <property type="component" value="Unassembled WGS sequence"/>
</dbReference>
<evidence type="ECO:0000313" key="3">
    <source>
        <dbReference type="Proteomes" id="UP000053257"/>
    </source>
</evidence>
<dbReference type="AlphaFoldDB" id="A0A0C3SAY0"/>
<feature type="compositionally biased region" description="Basic residues" evidence="1">
    <location>
        <begin position="1"/>
        <end position="18"/>
    </location>
</feature>
<dbReference type="HOGENOM" id="CLU_1434931_0_0_1"/>
<sequence>MTWGHPPRRRHAGGARRLRGPDRAAGAGERAPGDVRAARERAQAGETSVRCGSSCSAREHRMTHARARRPSREAAARARRVHCVRSREPMHGIEPRWGSACAVAIDKGLGRERELRVHRCREERRPRWEDASECGHARPGGQAGDCERSGRSDGQRAVRDRMESRGREPAQVMHPWRWWPMHGGAGRVA</sequence>
<name>A0A0C3SAY0_PHLG1</name>
<dbReference type="EMBL" id="KN840497">
    <property type="protein sequence ID" value="KIP07440.1"/>
    <property type="molecule type" value="Genomic_DNA"/>
</dbReference>
<organism evidence="2 3">
    <name type="scientific">Phlebiopsis gigantea (strain 11061_1 CR5-6)</name>
    <name type="common">White-rot fungus</name>
    <name type="synonym">Peniophora gigantea</name>
    <dbReference type="NCBI Taxonomy" id="745531"/>
    <lineage>
        <taxon>Eukaryota</taxon>
        <taxon>Fungi</taxon>
        <taxon>Dikarya</taxon>
        <taxon>Basidiomycota</taxon>
        <taxon>Agaricomycotina</taxon>
        <taxon>Agaricomycetes</taxon>
        <taxon>Polyporales</taxon>
        <taxon>Phanerochaetaceae</taxon>
        <taxon>Phlebiopsis</taxon>
    </lineage>
</organism>
<feature type="region of interest" description="Disordered" evidence="1">
    <location>
        <begin position="1"/>
        <end position="76"/>
    </location>
</feature>
<accession>A0A0C3SAY0</accession>